<feature type="region of interest" description="Disordered" evidence="1">
    <location>
        <begin position="161"/>
        <end position="217"/>
    </location>
</feature>
<proteinExistence type="predicted"/>
<accession>A0AAD4GAF8</accession>
<gene>
    <name evidence="3" type="ORF">L210DRAFT_3613936</name>
</gene>
<dbReference type="EMBL" id="WHUW01000030">
    <property type="protein sequence ID" value="KAF8434047.1"/>
    <property type="molecule type" value="Genomic_DNA"/>
</dbReference>
<evidence type="ECO:0000313" key="4">
    <source>
        <dbReference type="Proteomes" id="UP001194468"/>
    </source>
</evidence>
<dbReference type="GO" id="GO:0008270">
    <property type="term" value="F:zinc ion binding"/>
    <property type="evidence" value="ECO:0007669"/>
    <property type="project" value="InterPro"/>
</dbReference>
<dbReference type="GO" id="GO:0072344">
    <property type="term" value="P:rescue of stalled ribosome"/>
    <property type="evidence" value="ECO:0007669"/>
    <property type="project" value="InterPro"/>
</dbReference>
<feature type="compositionally biased region" description="Polar residues" evidence="1">
    <location>
        <begin position="175"/>
        <end position="200"/>
    </location>
</feature>
<comment type="caution">
    <text evidence="3">The sequence shown here is derived from an EMBL/GenBank/DDBJ whole genome shotgun (WGS) entry which is preliminary data.</text>
</comment>
<keyword evidence="4" id="KW-1185">Reference proteome</keyword>
<dbReference type="Proteomes" id="UP001194468">
    <property type="component" value="Unassembled WGS sequence"/>
</dbReference>
<evidence type="ECO:0000259" key="2">
    <source>
        <dbReference type="Pfam" id="PF06221"/>
    </source>
</evidence>
<organism evidence="3 4">
    <name type="scientific">Boletus edulis BED1</name>
    <dbReference type="NCBI Taxonomy" id="1328754"/>
    <lineage>
        <taxon>Eukaryota</taxon>
        <taxon>Fungi</taxon>
        <taxon>Dikarya</taxon>
        <taxon>Basidiomycota</taxon>
        <taxon>Agaricomycotina</taxon>
        <taxon>Agaricomycetes</taxon>
        <taxon>Agaricomycetidae</taxon>
        <taxon>Boletales</taxon>
        <taxon>Boletineae</taxon>
        <taxon>Boletaceae</taxon>
        <taxon>Boletoideae</taxon>
        <taxon>Boletus</taxon>
    </lineage>
</organism>
<evidence type="ECO:0000313" key="3">
    <source>
        <dbReference type="EMBL" id="KAF8434047.1"/>
    </source>
</evidence>
<sequence>MSTPWSSSGSLVSDRLRPRPPQQQQNKGKGKGKAATPEPPKSNAIRVLEARLDGAQRSNGRTKDPKGGCFCQARKHALSNYVPICRRCGLILCTLNPPHYACPHCTSPLLGEQDREALVKGLEGELAAQMAREEAERQRVIEEARAAEGGFPMLPGAQMARTTHTPPPPTATRTVLSLSSGTKKVTVSSYSTPMVTQSRPASRGDSGEAREEEGRVLGPPREVSCVTEAVDPGRLWRNARAGDVRYIPLPGGTTGDTNKLGRKKGRRRGTVDTGPTG</sequence>
<feature type="compositionally biased region" description="Basic and acidic residues" evidence="1">
    <location>
        <begin position="205"/>
        <end position="215"/>
    </location>
</feature>
<protein>
    <recommendedName>
        <fullName evidence="2">TRIP4/RQT4 C2HC5-type zinc finger domain-containing protein</fullName>
    </recommendedName>
</protein>
<name>A0AAD4GAF8_BOLED</name>
<dbReference type="GO" id="GO:0180022">
    <property type="term" value="C:RQC-trigger complex"/>
    <property type="evidence" value="ECO:0007669"/>
    <property type="project" value="InterPro"/>
</dbReference>
<reference evidence="3" key="2">
    <citation type="journal article" date="2020" name="Nat. Commun.">
        <title>Large-scale genome sequencing of mycorrhizal fungi provides insights into the early evolution of symbiotic traits.</title>
        <authorList>
            <person name="Miyauchi S."/>
            <person name="Kiss E."/>
            <person name="Kuo A."/>
            <person name="Drula E."/>
            <person name="Kohler A."/>
            <person name="Sanchez-Garcia M."/>
            <person name="Morin E."/>
            <person name="Andreopoulos B."/>
            <person name="Barry K.W."/>
            <person name="Bonito G."/>
            <person name="Buee M."/>
            <person name="Carver A."/>
            <person name="Chen C."/>
            <person name="Cichocki N."/>
            <person name="Clum A."/>
            <person name="Culley D."/>
            <person name="Crous P.W."/>
            <person name="Fauchery L."/>
            <person name="Girlanda M."/>
            <person name="Hayes R.D."/>
            <person name="Keri Z."/>
            <person name="LaButti K."/>
            <person name="Lipzen A."/>
            <person name="Lombard V."/>
            <person name="Magnuson J."/>
            <person name="Maillard F."/>
            <person name="Murat C."/>
            <person name="Nolan M."/>
            <person name="Ohm R.A."/>
            <person name="Pangilinan J."/>
            <person name="Pereira M.F."/>
            <person name="Perotto S."/>
            <person name="Peter M."/>
            <person name="Pfister S."/>
            <person name="Riley R."/>
            <person name="Sitrit Y."/>
            <person name="Stielow J.B."/>
            <person name="Szollosi G."/>
            <person name="Zifcakova L."/>
            <person name="Stursova M."/>
            <person name="Spatafora J.W."/>
            <person name="Tedersoo L."/>
            <person name="Vaario L.M."/>
            <person name="Yamada A."/>
            <person name="Yan M."/>
            <person name="Wang P."/>
            <person name="Xu J."/>
            <person name="Bruns T."/>
            <person name="Baldrian P."/>
            <person name="Vilgalys R."/>
            <person name="Dunand C."/>
            <person name="Henrissat B."/>
            <person name="Grigoriev I.V."/>
            <person name="Hibbett D."/>
            <person name="Nagy L.G."/>
            <person name="Martin F.M."/>
        </authorList>
    </citation>
    <scope>NUCLEOTIDE SEQUENCE</scope>
    <source>
        <strain evidence="3">BED1</strain>
    </source>
</reference>
<dbReference type="GO" id="GO:0005634">
    <property type="term" value="C:nucleus"/>
    <property type="evidence" value="ECO:0007669"/>
    <property type="project" value="InterPro"/>
</dbReference>
<feature type="region of interest" description="Disordered" evidence="1">
    <location>
        <begin position="245"/>
        <end position="277"/>
    </location>
</feature>
<feature type="compositionally biased region" description="Polar residues" evidence="1">
    <location>
        <begin position="1"/>
        <end position="11"/>
    </location>
</feature>
<dbReference type="AlphaFoldDB" id="A0AAD4GAF8"/>
<evidence type="ECO:0000256" key="1">
    <source>
        <dbReference type="SAM" id="MobiDB-lite"/>
    </source>
</evidence>
<dbReference type="Pfam" id="PF06221">
    <property type="entry name" value="zf-C2HC5"/>
    <property type="match status" value="1"/>
</dbReference>
<dbReference type="InterPro" id="IPR009349">
    <property type="entry name" value="TRIP4/RQT4_C2HC5_Znf"/>
</dbReference>
<feature type="domain" description="TRIP4/RQT4 C2HC5-type zinc finger" evidence="2">
    <location>
        <begin position="68"/>
        <end position="119"/>
    </location>
</feature>
<reference evidence="3" key="1">
    <citation type="submission" date="2019-10" db="EMBL/GenBank/DDBJ databases">
        <authorList>
            <consortium name="DOE Joint Genome Institute"/>
            <person name="Kuo A."/>
            <person name="Miyauchi S."/>
            <person name="Kiss E."/>
            <person name="Drula E."/>
            <person name="Kohler A."/>
            <person name="Sanchez-Garcia M."/>
            <person name="Andreopoulos B."/>
            <person name="Barry K.W."/>
            <person name="Bonito G."/>
            <person name="Buee M."/>
            <person name="Carver A."/>
            <person name="Chen C."/>
            <person name="Cichocki N."/>
            <person name="Clum A."/>
            <person name="Culley D."/>
            <person name="Crous P.W."/>
            <person name="Fauchery L."/>
            <person name="Girlanda M."/>
            <person name="Hayes R."/>
            <person name="Keri Z."/>
            <person name="LaButti K."/>
            <person name="Lipzen A."/>
            <person name="Lombard V."/>
            <person name="Magnuson J."/>
            <person name="Maillard F."/>
            <person name="Morin E."/>
            <person name="Murat C."/>
            <person name="Nolan M."/>
            <person name="Ohm R."/>
            <person name="Pangilinan J."/>
            <person name="Pereira M."/>
            <person name="Perotto S."/>
            <person name="Peter M."/>
            <person name="Riley R."/>
            <person name="Sitrit Y."/>
            <person name="Stielow B."/>
            <person name="Szollosi G."/>
            <person name="Zifcakova L."/>
            <person name="Stursova M."/>
            <person name="Spatafora J.W."/>
            <person name="Tedersoo L."/>
            <person name="Vaario L.-M."/>
            <person name="Yamada A."/>
            <person name="Yan M."/>
            <person name="Wang P."/>
            <person name="Xu J."/>
            <person name="Bruns T."/>
            <person name="Baldrian P."/>
            <person name="Vilgalys R."/>
            <person name="Henrissat B."/>
            <person name="Grigoriev I.V."/>
            <person name="Hibbett D."/>
            <person name="Nagy L.G."/>
            <person name="Martin F.M."/>
        </authorList>
    </citation>
    <scope>NUCLEOTIDE SEQUENCE</scope>
    <source>
        <strain evidence="3">BED1</strain>
    </source>
</reference>
<feature type="region of interest" description="Disordered" evidence="1">
    <location>
        <begin position="1"/>
        <end position="44"/>
    </location>
</feature>